<name>A0A1C4DFJ1_BACTU</name>
<dbReference type="AlphaFoldDB" id="A0A1C4DFJ1"/>
<evidence type="ECO:0000313" key="1">
    <source>
        <dbReference type="EMBL" id="SCC30111.1"/>
    </source>
</evidence>
<protein>
    <submittedName>
        <fullName evidence="1">Uncharacterized protein</fullName>
    </submittedName>
</protein>
<dbReference type="EMBL" id="FMBI01000028">
    <property type="protein sequence ID" value="SCC30111.1"/>
    <property type="molecule type" value="Genomic_DNA"/>
</dbReference>
<organism evidence="1 2">
    <name type="scientific">Bacillus thuringiensis</name>
    <dbReference type="NCBI Taxonomy" id="1428"/>
    <lineage>
        <taxon>Bacteria</taxon>
        <taxon>Bacillati</taxon>
        <taxon>Bacillota</taxon>
        <taxon>Bacilli</taxon>
        <taxon>Bacillales</taxon>
        <taxon>Bacillaceae</taxon>
        <taxon>Bacillus</taxon>
        <taxon>Bacillus cereus group</taxon>
    </lineage>
</organism>
<evidence type="ECO:0000313" key="2">
    <source>
        <dbReference type="Proteomes" id="UP000195991"/>
    </source>
</evidence>
<proteinExistence type="predicted"/>
<reference evidence="1 2" key="1">
    <citation type="submission" date="2016-08" db="EMBL/GenBank/DDBJ databases">
        <authorList>
            <person name="Seilhamer J.J."/>
        </authorList>
    </citation>
    <scope>NUCLEOTIDE SEQUENCE [LARGE SCALE GENOMIC DNA]</scope>
    <source>
        <strain evidence="1 2">IEBC_T61001</strain>
    </source>
</reference>
<sequence>MFVDRTNHELLVDIGSN</sequence>
<accession>A0A1C4DFJ1</accession>
<gene>
    <name evidence="1" type="ORF">BTT61001_02385</name>
</gene>
<dbReference type="Proteomes" id="UP000195991">
    <property type="component" value="Unassembled WGS sequence"/>
</dbReference>